<keyword evidence="11" id="KW-1185">Reference proteome</keyword>
<reference evidence="10" key="1">
    <citation type="submission" date="2022-04" db="EMBL/GenBank/DDBJ databases">
        <title>Complete genome sequence of a cyanobacterium, Nostoc sp. SO-36, isolated in Antarctica.</title>
        <authorList>
            <person name="Kanesaki Y."/>
            <person name="Effendi D."/>
            <person name="Sakamoto T."/>
            <person name="Ohtani S."/>
            <person name="Awai K."/>
        </authorList>
    </citation>
    <scope>NUCLEOTIDE SEQUENCE</scope>
    <source>
        <strain evidence="10">SO-36</strain>
    </source>
</reference>
<feature type="transmembrane region" description="Helical" evidence="9">
    <location>
        <begin position="21"/>
        <end position="43"/>
    </location>
</feature>
<dbReference type="PANTHER" id="PTHR43057">
    <property type="entry name" value="ARSENITE EFFLUX TRANSPORTER"/>
    <property type="match status" value="1"/>
</dbReference>
<gene>
    <name evidence="10" type="ORF">ANSO36C_07450</name>
</gene>
<feature type="transmembrane region" description="Helical" evidence="9">
    <location>
        <begin position="96"/>
        <end position="119"/>
    </location>
</feature>
<evidence type="ECO:0000256" key="1">
    <source>
        <dbReference type="ARBA" id="ARBA00004651"/>
    </source>
</evidence>
<feature type="transmembrane region" description="Helical" evidence="9">
    <location>
        <begin position="335"/>
        <end position="356"/>
    </location>
</feature>
<dbReference type="NCBIfam" id="TIGR00832">
    <property type="entry name" value="acr3"/>
    <property type="match status" value="1"/>
</dbReference>
<dbReference type="Proteomes" id="UP001055453">
    <property type="component" value="Chromosome"/>
</dbReference>
<comment type="subcellular location">
    <subcellularLocation>
        <location evidence="1 8">Cell membrane</location>
        <topology evidence="1 8">Multi-pass membrane protein</topology>
    </subcellularLocation>
</comment>
<dbReference type="RefSeq" id="WP_251958449.1">
    <property type="nucleotide sequence ID" value="NZ_AP025732.1"/>
</dbReference>
<dbReference type="InterPro" id="IPR002657">
    <property type="entry name" value="BilAc:Na_symport/Acr3"/>
</dbReference>
<name>A0ABN6Q0R9_NOSCO</name>
<dbReference type="PIRSF" id="PIRSF005508">
    <property type="entry name" value="Acr3"/>
    <property type="match status" value="1"/>
</dbReference>
<evidence type="ECO:0000256" key="5">
    <source>
        <dbReference type="ARBA" id="ARBA00022692"/>
    </source>
</evidence>
<feature type="transmembrane region" description="Helical" evidence="9">
    <location>
        <begin position="274"/>
        <end position="297"/>
    </location>
</feature>
<evidence type="ECO:0000256" key="7">
    <source>
        <dbReference type="ARBA" id="ARBA00023136"/>
    </source>
</evidence>
<organism evidence="10 11">
    <name type="scientific">Nostoc cf. commune SO-36</name>
    <dbReference type="NCBI Taxonomy" id="449208"/>
    <lineage>
        <taxon>Bacteria</taxon>
        <taxon>Bacillati</taxon>
        <taxon>Cyanobacteriota</taxon>
        <taxon>Cyanophyceae</taxon>
        <taxon>Nostocales</taxon>
        <taxon>Nostocaceae</taxon>
        <taxon>Nostoc</taxon>
    </lineage>
</organism>
<evidence type="ECO:0000256" key="4">
    <source>
        <dbReference type="ARBA" id="ARBA00022475"/>
    </source>
</evidence>
<feature type="transmembrane region" description="Helical" evidence="9">
    <location>
        <begin position="139"/>
        <end position="162"/>
    </location>
</feature>
<keyword evidence="6 8" id="KW-1133">Transmembrane helix</keyword>
<dbReference type="PANTHER" id="PTHR43057:SF1">
    <property type="entry name" value="ARSENICAL-RESISTANCE PROTEIN 3"/>
    <property type="match status" value="1"/>
</dbReference>
<dbReference type="EMBL" id="AP025732">
    <property type="protein sequence ID" value="BDI14943.1"/>
    <property type="molecule type" value="Genomic_DNA"/>
</dbReference>
<sequence>MSQNSQASTARIQAGSNLSFFEKYLTVWVFLCIFVGIALGRLFPGIAVALDAMSVYQVSIPIAVCLFFMMYPIMVKIDFTQAANAIRAPKPVILTLVVNWLIKPFTMVIFAQFFLGWLFRPLITGTEIISGSEVALANSYIAGTILLGIAPCTAMVLLWGYLSYGNQGHTLIMVAVNSLAMLFLYAPLGRWLLAANDLTVPWQTIVLSVVIYVGFPLVAGMYSRYWIFKYKGTEWFERRFLKYLTPVSITALLLTLVLLFAFKGELIVKNPLHILLIAVPLFIQTNFIFLISYVAALKMNLSYEDAAPAALIGASNHFEVAIATAVMLFGLNSGAALATVVGVLIEVPVMLMLVELCKRTAAWFPREPEKATLQDPRCFDVLK</sequence>
<feature type="transmembrane region" description="Helical" evidence="9">
    <location>
        <begin position="200"/>
        <end position="222"/>
    </location>
</feature>
<keyword evidence="5 8" id="KW-0812">Transmembrane</keyword>
<evidence type="ECO:0000313" key="11">
    <source>
        <dbReference type="Proteomes" id="UP001055453"/>
    </source>
</evidence>
<evidence type="ECO:0000256" key="2">
    <source>
        <dbReference type="ARBA" id="ARBA00010110"/>
    </source>
</evidence>
<dbReference type="InterPro" id="IPR038770">
    <property type="entry name" value="Na+/solute_symporter_sf"/>
</dbReference>
<keyword evidence="4 8" id="KW-1003">Cell membrane</keyword>
<evidence type="ECO:0000256" key="6">
    <source>
        <dbReference type="ARBA" id="ARBA00022989"/>
    </source>
</evidence>
<feature type="transmembrane region" description="Helical" evidence="9">
    <location>
        <begin position="55"/>
        <end position="75"/>
    </location>
</feature>
<feature type="transmembrane region" description="Helical" evidence="9">
    <location>
        <begin position="169"/>
        <end position="188"/>
    </location>
</feature>
<dbReference type="Pfam" id="PF01758">
    <property type="entry name" value="SBF"/>
    <property type="match status" value="1"/>
</dbReference>
<accession>A0ABN6Q0R9</accession>
<keyword evidence="3 8" id="KW-0813">Transport</keyword>
<feature type="transmembrane region" description="Helical" evidence="9">
    <location>
        <begin position="243"/>
        <end position="262"/>
    </location>
</feature>
<evidence type="ECO:0000313" key="10">
    <source>
        <dbReference type="EMBL" id="BDI14943.1"/>
    </source>
</evidence>
<evidence type="ECO:0000256" key="9">
    <source>
        <dbReference type="SAM" id="Phobius"/>
    </source>
</evidence>
<proteinExistence type="inferred from homology"/>
<dbReference type="InterPro" id="IPR004706">
    <property type="entry name" value="Arsenical-R_Acr3"/>
</dbReference>
<dbReference type="Gene3D" id="1.20.1530.20">
    <property type="match status" value="1"/>
</dbReference>
<comment type="similarity">
    <text evidence="2 8">Belongs to the arsenical resistance-3 (ACR3) (TC 2.A.59) family.</text>
</comment>
<evidence type="ECO:0000256" key="8">
    <source>
        <dbReference type="PIRNR" id="PIRNR005508"/>
    </source>
</evidence>
<protein>
    <submittedName>
        <fullName evidence="10">Arsenical-resistance protein</fullName>
    </submittedName>
</protein>
<evidence type="ECO:0000256" key="3">
    <source>
        <dbReference type="ARBA" id="ARBA00022448"/>
    </source>
</evidence>
<keyword evidence="7 8" id="KW-0472">Membrane</keyword>
<feature type="transmembrane region" description="Helical" evidence="9">
    <location>
        <begin position="309"/>
        <end position="329"/>
    </location>
</feature>